<dbReference type="AlphaFoldDB" id="A0A517TBQ6"/>
<dbReference type="KEGG" id="chya:V22_30680"/>
<reference evidence="2 3" key="1">
    <citation type="submission" date="2019-02" db="EMBL/GenBank/DDBJ databases">
        <title>Deep-cultivation of Planctomycetes and their phenomic and genomic characterization uncovers novel biology.</title>
        <authorList>
            <person name="Wiegand S."/>
            <person name="Jogler M."/>
            <person name="Boedeker C."/>
            <person name="Pinto D."/>
            <person name="Vollmers J."/>
            <person name="Rivas-Marin E."/>
            <person name="Kohn T."/>
            <person name="Peeters S.H."/>
            <person name="Heuer A."/>
            <person name="Rast P."/>
            <person name="Oberbeckmann S."/>
            <person name="Bunk B."/>
            <person name="Jeske O."/>
            <person name="Meyerdierks A."/>
            <person name="Storesund J.E."/>
            <person name="Kallscheuer N."/>
            <person name="Luecker S."/>
            <person name="Lage O.M."/>
            <person name="Pohl T."/>
            <person name="Merkel B.J."/>
            <person name="Hornburger P."/>
            <person name="Mueller R.-W."/>
            <person name="Bruemmer F."/>
            <person name="Labrenz M."/>
            <person name="Spormann A.M."/>
            <person name="Op den Camp H."/>
            <person name="Overmann J."/>
            <person name="Amann R."/>
            <person name="Jetten M.S.M."/>
            <person name="Mascher T."/>
            <person name="Medema M.H."/>
            <person name="Devos D.P."/>
            <person name="Kaster A.-K."/>
            <person name="Ovreas L."/>
            <person name="Rohde M."/>
            <person name="Galperin M.Y."/>
            <person name="Jogler C."/>
        </authorList>
    </citation>
    <scope>NUCLEOTIDE SEQUENCE [LARGE SCALE GENOMIC DNA]</scope>
    <source>
        <strain evidence="2 3">V22</strain>
    </source>
</reference>
<gene>
    <name evidence="2" type="ORF">V22_30680</name>
</gene>
<name>A0A517TBQ6_9PLAN</name>
<sequence length="72" mass="8429">MDETTKTVVLIASLAVAAVIVAFPIWWFCFVVSWMHRTAKALEAISGEIYRLRMSQENRDEDWQAKKEQKRK</sequence>
<organism evidence="2 3">
    <name type="scientific">Calycomorphotria hydatis</name>
    <dbReference type="NCBI Taxonomy" id="2528027"/>
    <lineage>
        <taxon>Bacteria</taxon>
        <taxon>Pseudomonadati</taxon>
        <taxon>Planctomycetota</taxon>
        <taxon>Planctomycetia</taxon>
        <taxon>Planctomycetales</taxon>
        <taxon>Planctomycetaceae</taxon>
        <taxon>Calycomorphotria</taxon>
    </lineage>
</organism>
<keyword evidence="1" id="KW-0812">Transmembrane</keyword>
<dbReference type="EMBL" id="CP036316">
    <property type="protein sequence ID" value="QDT65806.1"/>
    <property type="molecule type" value="Genomic_DNA"/>
</dbReference>
<evidence type="ECO:0000256" key="1">
    <source>
        <dbReference type="SAM" id="Phobius"/>
    </source>
</evidence>
<keyword evidence="1" id="KW-1133">Transmembrane helix</keyword>
<protein>
    <submittedName>
        <fullName evidence="2">Uncharacterized protein</fullName>
    </submittedName>
</protein>
<feature type="transmembrane region" description="Helical" evidence="1">
    <location>
        <begin position="7"/>
        <end position="28"/>
    </location>
</feature>
<evidence type="ECO:0000313" key="3">
    <source>
        <dbReference type="Proteomes" id="UP000319976"/>
    </source>
</evidence>
<proteinExistence type="predicted"/>
<evidence type="ECO:0000313" key="2">
    <source>
        <dbReference type="EMBL" id="QDT65806.1"/>
    </source>
</evidence>
<dbReference type="Proteomes" id="UP000319976">
    <property type="component" value="Chromosome"/>
</dbReference>
<keyword evidence="1" id="KW-0472">Membrane</keyword>
<accession>A0A517TBQ6</accession>
<dbReference type="RefSeq" id="WP_145264348.1">
    <property type="nucleotide sequence ID" value="NZ_CP036316.1"/>
</dbReference>
<keyword evidence="3" id="KW-1185">Reference proteome</keyword>